<evidence type="ECO:0000256" key="1">
    <source>
        <dbReference type="SAM" id="MobiDB-lite"/>
    </source>
</evidence>
<dbReference type="Proteomes" id="UP001501771">
    <property type="component" value="Unassembled WGS sequence"/>
</dbReference>
<comment type="caution">
    <text evidence="2">The sequence shown here is derived from an EMBL/GenBank/DDBJ whole genome shotgun (WGS) entry which is preliminary data.</text>
</comment>
<feature type="compositionally biased region" description="Low complexity" evidence="1">
    <location>
        <begin position="75"/>
        <end position="92"/>
    </location>
</feature>
<organism evidence="2 3">
    <name type="scientific">Nocardioides koreensis</name>
    <dbReference type="NCBI Taxonomy" id="433651"/>
    <lineage>
        <taxon>Bacteria</taxon>
        <taxon>Bacillati</taxon>
        <taxon>Actinomycetota</taxon>
        <taxon>Actinomycetes</taxon>
        <taxon>Propionibacteriales</taxon>
        <taxon>Nocardioidaceae</taxon>
        <taxon>Nocardioides</taxon>
    </lineage>
</organism>
<accession>A0ABP5KUJ2</accession>
<dbReference type="EMBL" id="BAAAQR010000001">
    <property type="protein sequence ID" value="GAA2137604.1"/>
    <property type="molecule type" value="Genomic_DNA"/>
</dbReference>
<reference evidence="3" key="1">
    <citation type="journal article" date="2019" name="Int. J. Syst. Evol. Microbiol.">
        <title>The Global Catalogue of Microorganisms (GCM) 10K type strain sequencing project: providing services to taxonomists for standard genome sequencing and annotation.</title>
        <authorList>
            <consortium name="The Broad Institute Genomics Platform"/>
            <consortium name="The Broad Institute Genome Sequencing Center for Infectious Disease"/>
            <person name="Wu L."/>
            <person name="Ma J."/>
        </authorList>
    </citation>
    <scope>NUCLEOTIDE SEQUENCE [LARGE SCALE GENOMIC DNA]</scope>
    <source>
        <strain evidence="3">JCM 16022</strain>
    </source>
</reference>
<keyword evidence="3" id="KW-1185">Reference proteome</keyword>
<protein>
    <submittedName>
        <fullName evidence="2">Uncharacterized protein</fullName>
    </submittedName>
</protein>
<sequence>MTEHTYEVRVTGLLPTTEVLDELGEVELAGHDVSTVLSGRFDDQAALSAFLRRLRAHGLEVLEIRRVLDGDDEPAQPAAGSPSGSSSGQGDQ</sequence>
<evidence type="ECO:0000313" key="2">
    <source>
        <dbReference type="EMBL" id="GAA2137604.1"/>
    </source>
</evidence>
<proteinExistence type="predicted"/>
<evidence type="ECO:0000313" key="3">
    <source>
        <dbReference type="Proteomes" id="UP001501771"/>
    </source>
</evidence>
<dbReference type="RefSeq" id="WP_344147003.1">
    <property type="nucleotide sequence ID" value="NZ_BAAAQR010000001.1"/>
</dbReference>
<feature type="region of interest" description="Disordered" evidence="1">
    <location>
        <begin position="68"/>
        <end position="92"/>
    </location>
</feature>
<name>A0ABP5KUJ2_9ACTN</name>
<gene>
    <name evidence="2" type="ORF">GCM10009844_04820</name>
</gene>